<dbReference type="InterPro" id="IPR036388">
    <property type="entry name" value="WH-like_DNA-bd_sf"/>
</dbReference>
<dbReference type="PANTHER" id="PTHR34293">
    <property type="entry name" value="HTH-TYPE TRANSCRIPTIONAL REGULATOR TRMBL2"/>
    <property type="match status" value="1"/>
</dbReference>
<name>A0A384KJ94_HALVD</name>
<dbReference type="InterPro" id="IPR021586">
    <property type="entry name" value="Tscrpt_reg_TrmB_C"/>
</dbReference>
<dbReference type="Pfam" id="PF01978">
    <property type="entry name" value="TrmB"/>
    <property type="match status" value="1"/>
</dbReference>
<dbReference type="InterPro" id="IPR002831">
    <property type="entry name" value="Tscrpt_reg_TrmB_N"/>
</dbReference>
<evidence type="ECO:0000256" key="1">
    <source>
        <dbReference type="ARBA" id="ARBA00007287"/>
    </source>
</evidence>
<comment type="caution">
    <text evidence="4">The sequence shown here is derived from an EMBL/GenBank/DDBJ whole genome shotgun (WGS) entry which is preliminary data.</text>
</comment>
<organism evidence="4 5">
    <name type="scientific">Haloferax volcanii (strain ATCC 29605 / DSM 3757 / JCM 8879 / NBRC 14742 / NCIMB 2012 / VKM B-1768 / DS2)</name>
    <name type="common">Halobacterium volcanii</name>
    <dbReference type="NCBI Taxonomy" id="309800"/>
    <lineage>
        <taxon>Archaea</taxon>
        <taxon>Methanobacteriati</taxon>
        <taxon>Methanobacteriota</taxon>
        <taxon>Stenosarchaea group</taxon>
        <taxon>Halobacteria</taxon>
        <taxon>Halobacteriales</taxon>
        <taxon>Haloferacaceae</taxon>
        <taxon>Haloferax</taxon>
    </lineage>
</organism>
<dbReference type="InterPro" id="IPR051797">
    <property type="entry name" value="TrmB-like"/>
</dbReference>
<dbReference type="Pfam" id="PF11495">
    <property type="entry name" value="Regulator_TrmB"/>
    <property type="match status" value="1"/>
</dbReference>
<feature type="domain" description="Transcription regulator TrmB N-terminal" evidence="2">
    <location>
        <begin position="12"/>
        <end position="79"/>
    </location>
</feature>
<dbReference type="SUPFAM" id="SSF159071">
    <property type="entry name" value="TrmB C-terminal domain-like"/>
    <property type="match status" value="1"/>
</dbReference>
<dbReference type="SUPFAM" id="SSF46785">
    <property type="entry name" value="Winged helix' DNA-binding domain"/>
    <property type="match status" value="1"/>
</dbReference>
<dbReference type="PANTHER" id="PTHR34293:SF1">
    <property type="entry name" value="HTH-TYPE TRANSCRIPTIONAL REGULATOR TRMBL2"/>
    <property type="match status" value="1"/>
</dbReference>
<feature type="domain" description="Transcription regulator TrmB C-terminal" evidence="3">
    <location>
        <begin position="112"/>
        <end position="352"/>
    </location>
</feature>
<dbReference type="EMBL" id="AOHU01000038">
    <property type="protein sequence ID" value="ELY34550.1"/>
    <property type="molecule type" value="Genomic_DNA"/>
</dbReference>
<accession>A0A384KJ94</accession>
<evidence type="ECO:0000313" key="5">
    <source>
        <dbReference type="Proteomes" id="UP000011532"/>
    </source>
</evidence>
<dbReference type="CDD" id="cd09124">
    <property type="entry name" value="PLDc_like_TrmB_middle"/>
    <property type="match status" value="1"/>
</dbReference>
<evidence type="ECO:0000259" key="3">
    <source>
        <dbReference type="Pfam" id="PF11495"/>
    </source>
</evidence>
<dbReference type="AlphaFoldDB" id="A0A384KJ94"/>
<evidence type="ECO:0000259" key="2">
    <source>
        <dbReference type="Pfam" id="PF01978"/>
    </source>
</evidence>
<reference evidence="4 5" key="2">
    <citation type="journal article" date="2014" name="PLoS Genet.">
        <title>Phylogenetically driven sequencing of extremely halophilic archaea reveals strategies for static and dynamic osmo-response.</title>
        <authorList>
            <person name="Becker E.A."/>
            <person name="Seitzer P.M."/>
            <person name="Tritt A."/>
            <person name="Larsen D."/>
            <person name="Krusor M."/>
            <person name="Yao A.I."/>
            <person name="Wu D."/>
            <person name="Madern D."/>
            <person name="Eisen J.A."/>
            <person name="Darling A.E."/>
            <person name="Facciotti M.T."/>
        </authorList>
    </citation>
    <scope>NUCLEOTIDE SEQUENCE [LARGE SCALE GENOMIC DNA]</scope>
    <source>
        <strain evidence="5">ATCC 29605 / DSM 3757 / JCM 8879 / NBRC 14742 / NCIMB 2012 / VKM B-1768 / DS2</strain>
    </source>
</reference>
<sequence length="372" mass="40891">MTVDEPTVRERLKTFGFSDKEADTYIALLGQGEAKASELAQHAGVSKRYVYNVLGSFEDRGLVEVNDHETPTTIRAVDPAVVIRRLSDQLSSLETQLESIHNPDPGEDRRYEVIKSKSTVKKRIASLVRQAENEVNVSVPASLLPDLAPELEAAVDRRVLTLVLANGHGDEAVSESTLKGLGSVVRYWADGGPMLVCVDRRHGLFSPPEFVMGRGSDHQAISFTEDRLSPALVGSFLGNYWPLAEEIHLHEPDELPATYDRFRHAIFAATRYLKRGYTLVAEIELRPADSNEAFETRFGTITDVTQGLVKPTTNSIPIENAFLIDDGTEQLSVGGPGAIVEPYEARRVTLDVVESSGQSVPELIARSDALNR</sequence>
<dbReference type="InterPro" id="IPR036390">
    <property type="entry name" value="WH_DNA-bd_sf"/>
</dbReference>
<comment type="similarity">
    <text evidence="1">Belongs to the transcriptional regulator TrmB family.</text>
</comment>
<reference evidence="5" key="1">
    <citation type="submission" date="2012-11" db="EMBL/GenBank/DDBJ databases">
        <authorList>
            <person name="Becker E.A."/>
            <person name="Seitzer P."/>
            <person name="Tritt A."/>
            <person name="Larsen D."/>
            <person name="Yao A."/>
            <person name="Wu D."/>
            <person name="Darling A."/>
            <person name="Eisen J.A."/>
            <person name="Facciotti M.T."/>
        </authorList>
    </citation>
    <scope>NUCLEOTIDE SEQUENCE [LARGE SCALE GENOMIC DNA]</scope>
    <source>
        <strain evidence="5">ATCC 29605 / DSM 3757 / JCM 8879 / NBRC 14742 / NCIMB 2012 / VKM B-1768 / DS2</strain>
    </source>
</reference>
<proteinExistence type="inferred from homology"/>
<dbReference type="Gene3D" id="1.10.10.10">
    <property type="entry name" value="Winged helix-like DNA-binding domain superfamily/Winged helix DNA-binding domain"/>
    <property type="match status" value="1"/>
</dbReference>
<dbReference type="Proteomes" id="UP000011532">
    <property type="component" value="Unassembled WGS sequence"/>
</dbReference>
<dbReference type="RefSeq" id="WP_004041920.1">
    <property type="nucleotide sequence ID" value="NC_013967.1"/>
</dbReference>
<evidence type="ECO:0000313" key="4">
    <source>
        <dbReference type="EMBL" id="ELY34550.1"/>
    </source>
</evidence>
<dbReference type="OrthoDB" id="201002at2157"/>
<gene>
    <name evidence="4" type="ORF">C498_05461</name>
</gene>
<dbReference type="GeneID" id="8924866"/>
<protein>
    <submittedName>
        <fullName evidence="4">Transcriptional regulator</fullName>
    </submittedName>
</protein>